<reference evidence="2" key="1">
    <citation type="journal article" date="2020" name="Stud. Mycol.">
        <title>101 Dothideomycetes genomes: a test case for predicting lifestyles and emergence of pathogens.</title>
        <authorList>
            <person name="Haridas S."/>
            <person name="Albert R."/>
            <person name="Binder M."/>
            <person name="Bloem J."/>
            <person name="Labutti K."/>
            <person name="Salamov A."/>
            <person name="Andreopoulos B."/>
            <person name="Baker S."/>
            <person name="Barry K."/>
            <person name="Bills G."/>
            <person name="Bluhm B."/>
            <person name="Cannon C."/>
            <person name="Castanera R."/>
            <person name="Culley D."/>
            <person name="Daum C."/>
            <person name="Ezra D."/>
            <person name="Gonzalez J."/>
            <person name="Henrissat B."/>
            <person name="Kuo A."/>
            <person name="Liang C."/>
            <person name="Lipzen A."/>
            <person name="Lutzoni F."/>
            <person name="Magnuson J."/>
            <person name="Mondo S."/>
            <person name="Nolan M."/>
            <person name="Ohm R."/>
            <person name="Pangilinan J."/>
            <person name="Park H.-J."/>
            <person name="Ramirez L."/>
            <person name="Alfaro M."/>
            <person name="Sun H."/>
            <person name="Tritt A."/>
            <person name="Yoshinaga Y."/>
            <person name="Zwiers L.-H."/>
            <person name="Turgeon B."/>
            <person name="Goodwin S."/>
            <person name="Spatafora J."/>
            <person name="Crous P."/>
            <person name="Grigoriev I."/>
        </authorList>
    </citation>
    <scope>NUCLEOTIDE SEQUENCE</scope>
    <source>
        <strain evidence="2">CBS 113979</strain>
    </source>
</reference>
<dbReference type="OrthoDB" id="3050608at2759"/>
<proteinExistence type="predicted"/>
<feature type="region of interest" description="Disordered" evidence="1">
    <location>
        <begin position="1"/>
        <end position="45"/>
    </location>
</feature>
<sequence length="100" mass="10965">MGYTKPSSQLHTAQETQQGSRFVHPPESTNPVKQSKGSNMAGGEDYVDKALDAVEKKAGQMSGHNVDSNKMRGTNEKITDKLRAWFEKTTGKKLPSKVSN</sequence>
<dbReference type="EMBL" id="ML977149">
    <property type="protein sequence ID" value="KAF1988167.1"/>
    <property type="molecule type" value="Genomic_DNA"/>
</dbReference>
<evidence type="ECO:0000313" key="3">
    <source>
        <dbReference type="Proteomes" id="UP000800041"/>
    </source>
</evidence>
<dbReference type="Proteomes" id="UP000800041">
    <property type="component" value="Unassembled WGS sequence"/>
</dbReference>
<gene>
    <name evidence="2" type="ORF">K402DRAFT_373900</name>
</gene>
<organism evidence="2 3">
    <name type="scientific">Aulographum hederae CBS 113979</name>
    <dbReference type="NCBI Taxonomy" id="1176131"/>
    <lineage>
        <taxon>Eukaryota</taxon>
        <taxon>Fungi</taxon>
        <taxon>Dikarya</taxon>
        <taxon>Ascomycota</taxon>
        <taxon>Pezizomycotina</taxon>
        <taxon>Dothideomycetes</taxon>
        <taxon>Pleosporomycetidae</taxon>
        <taxon>Aulographales</taxon>
        <taxon>Aulographaceae</taxon>
    </lineage>
</organism>
<dbReference type="AlphaFoldDB" id="A0A6G1H539"/>
<name>A0A6G1H539_9PEZI</name>
<protein>
    <submittedName>
        <fullName evidence="2">Uncharacterized protein</fullName>
    </submittedName>
</protein>
<evidence type="ECO:0000313" key="2">
    <source>
        <dbReference type="EMBL" id="KAF1988167.1"/>
    </source>
</evidence>
<accession>A0A6G1H539</accession>
<keyword evidence="3" id="KW-1185">Reference proteome</keyword>
<evidence type="ECO:0000256" key="1">
    <source>
        <dbReference type="SAM" id="MobiDB-lite"/>
    </source>
</evidence>
<feature type="compositionally biased region" description="Polar residues" evidence="1">
    <location>
        <begin position="1"/>
        <end position="20"/>
    </location>
</feature>
<feature type="compositionally biased region" description="Polar residues" evidence="1">
    <location>
        <begin position="27"/>
        <end position="38"/>
    </location>
</feature>